<dbReference type="AlphaFoldDB" id="A0A8T0F7E6"/>
<evidence type="ECO:0000313" key="2">
    <source>
        <dbReference type="Proteomes" id="UP000807504"/>
    </source>
</evidence>
<protein>
    <submittedName>
        <fullName evidence="1">Uncharacterized protein</fullName>
    </submittedName>
</protein>
<evidence type="ECO:0000313" key="1">
    <source>
        <dbReference type="EMBL" id="KAF8787106.1"/>
    </source>
</evidence>
<reference evidence="1" key="2">
    <citation type="submission" date="2020-06" db="EMBL/GenBank/DDBJ databases">
        <authorList>
            <person name="Sheffer M."/>
        </authorList>
    </citation>
    <scope>NUCLEOTIDE SEQUENCE</scope>
</reference>
<sequence>MHIVVFFPHFAHLLYHDGKNHFMCDVLVHVLFAVFLHKHCLISLCECLKFYRNVWLFSQSCCCNSGFHQFWILFNKCCKII</sequence>
<organism evidence="1 2">
    <name type="scientific">Argiope bruennichi</name>
    <name type="common">Wasp spider</name>
    <name type="synonym">Aranea bruennichi</name>
    <dbReference type="NCBI Taxonomy" id="94029"/>
    <lineage>
        <taxon>Eukaryota</taxon>
        <taxon>Metazoa</taxon>
        <taxon>Ecdysozoa</taxon>
        <taxon>Arthropoda</taxon>
        <taxon>Chelicerata</taxon>
        <taxon>Arachnida</taxon>
        <taxon>Araneae</taxon>
        <taxon>Araneomorphae</taxon>
        <taxon>Entelegynae</taxon>
        <taxon>Araneoidea</taxon>
        <taxon>Araneidae</taxon>
        <taxon>Argiope</taxon>
    </lineage>
</organism>
<dbReference type="EMBL" id="JABXBU010000015">
    <property type="protein sequence ID" value="KAF8787106.1"/>
    <property type="molecule type" value="Genomic_DNA"/>
</dbReference>
<gene>
    <name evidence="1" type="ORF">HNY73_008735</name>
</gene>
<accession>A0A8T0F7E6</accession>
<reference evidence="1" key="1">
    <citation type="journal article" date="2020" name="bioRxiv">
        <title>Chromosome-level reference genome of the European wasp spider Argiope bruennichi: a resource for studies on range expansion and evolutionary adaptation.</title>
        <authorList>
            <person name="Sheffer M.M."/>
            <person name="Hoppe A."/>
            <person name="Krehenwinkel H."/>
            <person name="Uhl G."/>
            <person name="Kuss A.W."/>
            <person name="Jensen L."/>
            <person name="Jensen C."/>
            <person name="Gillespie R.G."/>
            <person name="Hoff K.J."/>
            <person name="Prost S."/>
        </authorList>
    </citation>
    <scope>NUCLEOTIDE SEQUENCE</scope>
</reference>
<proteinExistence type="predicted"/>
<comment type="caution">
    <text evidence="1">The sequence shown here is derived from an EMBL/GenBank/DDBJ whole genome shotgun (WGS) entry which is preliminary data.</text>
</comment>
<dbReference type="Proteomes" id="UP000807504">
    <property type="component" value="Unassembled WGS sequence"/>
</dbReference>
<keyword evidence="2" id="KW-1185">Reference proteome</keyword>
<name>A0A8T0F7E6_ARGBR</name>